<feature type="compositionally biased region" description="Acidic residues" evidence="1">
    <location>
        <begin position="191"/>
        <end position="200"/>
    </location>
</feature>
<comment type="caution">
    <text evidence="2">The sequence shown here is derived from an EMBL/GenBank/DDBJ whole genome shotgun (WGS) entry which is preliminary data.</text>
</comment>
<accession>A0A6L2NYB8</accession>
<name>A0A6L2NYB8_TANCI</name>
<reference evidence="2" key="1">
    <citation type="journal article" date="2019" name="Sci. Rep.">
        <title>Draft genome of Tanacetum cinerariifolium, the natural source of mosquito coil.</title>
        <authorList>
            <person name="Yamashiro T."/>
            <person name="Shiraishi A."/>
            <person name="Satake H."/>
            <person name="Nakayama K."/>
        </authorList>
    </citation>
    <scope>NUCLEOTIDE SEQUENCE</scope>
</reference>
<proteinExistence type="predicted"/>
<evidence type="ECO:0000256" key="1">
    <source>
        <dbReference type="SAM" id="MobiDB-lite"/>
    </source>
</evidence>
<protein>
    <submittedName>
        <fullName evidence="2">Uncharacterized protein</fullName>
    </submittedName>
</protein>
<sequence>MAKNEVNEIRAERLACTANLLALVAQQQPVYHPQTNPAHYTQSSSTISQAATRNRGKAIVNPPQPTYDPEPEVVTDDDASLKEKEVDKLMDLISMSFKKIYKPTNNNLKISSNFRNLNVDNTLRSSRGTSFGPIFDAEPLQKVHKCDDDYNVFANERQHPEQPESVNDTYVMEQGDTNIIHDSSDMSNNGEEIDQDDQKL</sequence>
<evidence type="ECO:0000313" key="2">
    <source>
        <dbReference type="EMBL" id="GEU91248.1"/>
    </source>
</evidence>
<feature type="region of interest" description="Disordered" evidence="1">
    <location>
        <begin position="179"/>
        <end position="200"/>
    </location>
</feature>
<organism evidence="2">
    <name type="scientific">Tanacetum cinerariifolium</name>
    <name type="common">Dalmatian daisy</name>
    <name type="synonym">Chrysanthemum cinerariifolium</name>
    <dbReference type="NCBI Taxonomy" id="118510"/>
    <lineage>
        <taxon>Eukaryota</taxon>
        <taxon>Viridiplantae</taxon>
        <taxon>Streptophyta</taxon>
        <taxon>Embryophyta</taxon>
        <taxon>Tracheophyta</taxon>
        <taxon>Spermatophyta</taxon>
        <taxon>Magnoliopsida</taxon>
        <taxon>eudicotyledons</taxon>
        <taxon>Gunneridae</taxon>
        <taxon>Pentapetalae</taxon>
        <taxon>asterids</taxon>
        <taxon>campanulids</taxon>
        <taxon>Asterales</taxon>
        <taxon>Asteraceae</taxon>
        <taxon>Asteroideae</taxon>
        <taxon>Anthemideae</taxon>
        <taxon>Anthemidinae</taxon>
        <taxon>Tanacetum</taxon>
    </lineage>
</organism>
<dbReference type="EMBL" id="BKCJ010010363">
    <property type="protein sequence ID" value="GEU91248.1"/>
    <property type="molecule type" value="Genomic_DNA"/>
</dbReference>
<feature type="compositionally biased region" description="Polar residues" evidence="1">
    <location>
        <begin position="179"/>
        <end position="190"/>
    </location>
</feature>
<gene>
    <name evidence="2" type="ORF">Tci_063226</name>
</gene>
<dbReference type="AlphaFoldDB" id="A0A6L2NYB8"/>